<feature type="transmembrane region" description="Helical" evidence="7">
    <location>
        <begin position="415"/>
        <end position="436"/>
    </location>
</feature>
<dbReference type="EMBL" id="JAGGMB010000001">
    <property type="protein sequence ID" value="MBP2075892.1"/>
    <property type="molecule type" value="Genomic_DNA"/>
</dbReference>
<dbReference type="InterPro" id="IPR050833">
    <property type="entry name" value="Poly_Biosynth_Transport"/>
</dbReference>
<reference evidence="8" key="1">
    <citation type="submission" date="2021-03" db="EMBL/GenBank/DDBJ databases">
        <title>Genomic Encyclopedia of Type Strains, Phase IV (KMG-IV): sequencing the most valuable type-strain genomes for metagenomic binning, comparative biology and taxonomic classification.</title>
        <authorList>
            <person name="Goeker M."/>
        </authorList>
    </citation>
    <scope>NUCLEOTIDE SEQUENCE</scope>
    <source>
        <strain evidence="8">DSM 107338</strain>
    </source>
</reference>
<dbReference type="GO" id="GO:0005886">
    <property type="term" value="C:plasma membrane"/>
    <property type="evidence" value="ECO:0007669"/>
    <property type="project" value="UniProtKB-SubCell"/>
</dbReference>
<evidence type="ECO:0000256" key="5">
    <source>
        <dbReference type="ARBA" id="ARBA00022989"/>
    </source>
</evidence>
<evidence type="ECO:0000256" key="1">
    <source>
        <dbReference type="ARBA" id="ARBA00004651"/>
    </source>
</evidence>
<evidence type="ECO:0000256" key="4">
    <source>
        <dbReference type="ARBA" id="ARBA00022692"/>
    </source>
</evidence>
<dbReference type="CDD" id="cd13127">
    <property type="entry name" value="MATE_tuaB_like"/>
    <property type="match status" value="1"/>
</dbReference>
<feature type="transmembrane region" description="Helical" evidence="7">
    <location>
        <begin position="42"/>
        <end position="65"/>
    </location>
</feature>
<sequence>MKNSIVSGVLWTFSGTGIQVILQFLVFIILSRLLQPESFGVMSTALALITVLSVFAKIGIGPSLVQKEKINLEHIQTGFTLSIIFSFVITVVVYNSSDTVATFFNMAELSSVLKVLAYVHLIQGFSVVSEALLQRNLEFKKLALVQIISYLVYGIVGVTLSVIGLEVWSLVYAYILNIAVKTLLVLLMNSHSKTISFNFTAAKELLIFGGGYSLSSIYNQVALQGDTFVIGKFLGAVPLGIYSRAYQFYAMPVNLIGTVIEKVLFPSFSRLQSDKEILQESYKNAISLVAIICIPLSLLLFILAEDIIVFLFGDKWLEAVVPFKILILALLPRVSYKISDSLTKSLGKVFKSANRQLVYGVTMIVGVLIGQIYGLVGACIGVSVAIFINYLYMSQIALSLSQLKWKDFSKAHFSGIKLAIVSITPTFILYEVLQIIDFNSFFTISVTGITYLIITSMILYRAPYSIFNDTNKIIIKIFNKIRSRKA</sequence>
<comment type="caution">
    <text evidence="8">The sequence shown here is derived from an EMBL/GenBank/DDBJ whole genome shotgun (WGS) entry which is preliminary data.</text>
</comment>
<evidence type="ECO:0000256" key="7">
    <source>
        <dbReference type="SAM" id="Phobius"/>
    </source>
</evidence>
<gene>
    <name evidence="8" type="ORF">J2Z64_000103</name>
</gene>
<dbReference type="PANTHER" id="PTHR30250">
    <property type="entry name" value="PST FAMILY PREDICTED COLANIC ACID TRANSPORTER"/>
    <property type="match status" value="1"/>
</dbReference>
<proteinExistence type="inferred from homology"/>
<evidence type="ECO:0000256" key="2">
    <source>
        <dbReference type="ARBA" id="ARBA00007430"/>
    </source>
</evidence>
<name>A0A9X0YQG0_9BACI</name>
<organism evidence="8 9">
    <name type="scientific">Oceanobacillus polygoni</name>
    <dbReference type="NCBI Taxonomy" id="1235259"/>
    <lineage>
        <taxon>Bacteria</taxon>
        <taxon>Bacillati</taxon>
        <taxon>Bacillota</taxon>
        <taxon>Bacilli</taxon>
        <taxon>Bacillales</taxon>
        <taxon>Bacillaceae</taxon>
        <taxon>Oceanobacillus</taxon>
    </lineage>
</organism>
<comment type="similarity">
    <text evidence="2">Belongs to the polysaccharide synthase family.</text>
</comment>
<feature type="transmembrane region" description="Helical" evidence="7">
    <location>
        <begin position="357"/>
        <end position="376"/>
    </location>
</feature>
<keyword evidence="5 7" id="KW-1133">Transmembrane helix</keyword>
<dbReference type="RefSeq" id="WP_187773660.1">
    <property type="nucleotide sequence ID" value="NZ_JAGGMB010000001.1"/>
</dbReference>
<evidence type="ECO:0000313" key="9">
    <source>
        <dbReference type="Proteomes" id="UP001138793"/>
    </source>
</evidence>
<protein>
    <submittedName>
        <fullName evidence="8">PST family polysaccharide transporter</fullName>
    </submittedName>
</protein>
<keyword evidence="6 7" id="KW-0472">Membrane</keyword>
<keyword evidence="9" id="KW-1185">Reference proteome</keyword>
<evidence type="ECO:0000256" key="3">
    <source>
        <dbReference type="ARBA" id="ARBA00022475"/>
    </source>
</evidence>
<keyword evidence="3" id="KW-1003">Cell membrane</keyword>
<comment type="subcellular location">
    <subcellularLocation>
        <location evidence="1">Cell membrane</location>
        <topology evidence="1">Multi-pass membrane protein</topology>
    </subcellularLocation>
</comment>
<feature type="transmembrane region" description="Helical" evidence="7">
    <location>
        <begin position="285"/>
        <end position="304"/>
    </location>
</feature>
<feature type="transmembrane region" description="Helical" evidence="7">
    <location>
        <begin position="316"/>
        <end position="336"/>
    </location>
</feature>
<evidence type="ECO:0000313" key="8">
    <source>
        <dbReference type="EMBL" id="MBP2075892.1"/>
    </source>
</evidence>
<dbReference type="AlphaFoldDB" id="A0A9X0YQG0"/>
<accession>A0A9X0YQG0</accession>
<feature type="transmembrane region" description="Helical" evidence="7">
    <location>
        <begin position="115"/>
        <end position="133"/>
    </location>
</feature>
<dbReference type="PANTHER" id="PTHR30250:SF10">
    <property type="entry name" value="LIPOPOLYSACCHARIDE BIOSYNTHESIS PROTEIN WZXC"/>
    <property type="match status" value="1"/>
</dbReference>
<feature type="transmembrane region" description="Helical" evidence="7">
    <location>
        <begin position="442"/>
        <end position="462"/>
    </location>
</feature>
<evidence type="ECO:0000256" key="6">
    <source>
        <dbReference type="ARBA" id="ARBA00023136"/>
    </source>
</evidence>
<feature type="transmembrane region" description="Helical" evidence="7">
    <location>
        <begin position="171"/>
        <end position="188"/>
    </location>
</feature>
<feature type="transmembrane region" description="Helical" evidence="7">
    <location>
        <begin position="9"/>
        <end position="30"/>
    </location>
</feature>
<feature type="transmembrane region" description="Helical" evidence="7">
    <location>
        <begin position="142"/>
        <end position="165"/>
    </location>
</feature>
<feature type="transmembrane region" description="Helical" evidence="7">
    <location>
        <begin position="77"/>
        <end position="95"/>
    </location>
</feature>
<dbReference type="Pfam" id="PF13440">
    <property type="entry name" value="Polysacc_synt_3"/>
    <property type="match status" value="1"/>
</dbReference>
<dbReference type="Proteomes" id="UP001138793">
    <property type="component" value="Unassembled WGS sequence"/>
</dbReference>
<keyword evidence="4 7" id="KW-0812">Transmembrane</keyword>